<evidence type="ECO:0000313" key="4">
    <source>
        <dbReference type="EMBL" id="KAG2197615.1"/>
    </source>
</evidence>
<dbReference type="Gene3D" id="3.20.20.100">
    <property type="entry name" value="NADP-dependent oxidoreductase domain"/>
    <property type="match status" value="1"/>
</dbReference>
<evidence type="ECO:0000259" key="3">
    <source>
        <dbReference type="Pfam" id="PF00248"/>
    </source>
</evidence>
<gene>
    <name evidence="4" type="ORF">INT47_006678</name>
</gene>
<dbReference type="Pfam" id="PF00248">
    <property type="entry name" value="Aldo_ket_red"/>
    <property type="match status" value="1"/>
</dbReference>
<keyword evidence="5" id="KW-1185">Reference proteome</keyword>
<feature type="domain" description="NADP-dependent oxidoreductase" evidence="3">
    <location>
        <begin position="27"/>
        <end position="343"/>
    </location>
</feature>
<dbReference type="OrthoDB" id="37537at2759"/>
<dbReference type="Proteomes" id="UP000603453">
    <property type="component" value="Unassembled WGS sequence"/>
</dbReference>
<reference evidence="4" key="1">
    <citation type="submission" date="2020-12" db="EMBL/GenBank/DDBJ databases">
        <title>Metabolic potential, ecology and presence of endohyphal bacteria is reflected in genomic diversity of Mucoromycotina.</title>
        <authorList>
            <person name="Muszewska A."/>
            <person name="Okrasinska A."/>
            <person name="Steczkiewicz K."/>
            <person name="Drgas O."/>
            <person name="Orlowska M."/>
            <person name="Perlinska-Lenart U."/>
            <person name="Aleksandrzak-Piekarczyk T."/>
            <person name="Szatraj K."/>
            <person name="Zielenkiewicz U."/>
            <person name="Pilsyk S."/>
            <person name="Malc E."/>
            <person name="Mieczkowski P."/>
            <person name="Kruszewska J.S."/>
            <person name="Biernat P."/>
            <person name="Pawlowska J."/>
        </authorList>
    </citation>
    <scope>NUCLEOTIDE SEQUENCE</scope>
    <source>
        <strain evidence="4">WA0000017839</strain>
    </source>
</reference>
<dbReference type="GO" id="GO:0016491">
    <property type="term" value="F:oxidoreductase activity"/>
    <property type="evidence" value="ECO:0007669"/>
    <property type="project" value="UniProtKB-KW"/>
</dbReference>
<dbReference type="EMBL" id="JAEPRD010000125">
    <property type="protein sequence ID" value="KAG2197615.1"/>
    <property type="molecule type" value="Genomic_DNA"/>
</dbReference>
<evidence type="ECO:0000256" key="1">
    <source>
        <dbReference type="ARBA" id="ARBA00023002"/>
    </source>
</evidence>
<accession>A0A8H7UVV9</accession>
<keyword evidence="1" id="KW-0560">Oxidoreductase</keyword>
<organism evidence="4 5">
    <name type="scientific">Mucor saturninus</name>
    <dbReference type="NCBI Taxonomy" id="64648"/>
    <lineage>
        <taxon>Eukaryota</taxon>
        <taxon>Fungi</taxon>
        <taxon>Fungi incertae sedis</taxon>
        <taxon>Mucoromycota</taxon>
        <taxon>Mucoromycotina</taxon>
        <taxon>Mucoromycetes</taxon>
        <taxon>Mucorales</taxon>
        <taxon>Mucorineae</taxon>
        <taxon>Mucoraceae</taxon>
        <taxon>Mucor</taxon>
    </lineage>
</organism>
<dbReference type="PANTHER" id="PTHR43364">
    <property type="entry name" value="NADH-SPECIFIC METHYLGLYOXAL REDUCTASE-RELATED"/>
    <property type="match status" value="1"/>
</dbReference>
<dbReference type="SUPFAM" id="SSF51430">
    <property type="entry name" value="NAD(P)-linked oxidoreductase"/>
    <property type="match status" value="1"/>
</dbReference>
<evidence type="ECO:0000313" key="5">
    <source>
        <dbReference type="Proteomes" id="UP000603453"/>
    </source>
</evidence>
<dbReference type="CDD" id="cd19079">
    <property type="entry name" value="AKR_EcYajO-like"/>
    <property type="match status" value="1"/>
</dbReference>
<dbReference type="InterPro" id="IPR023210">
    <property type="entry name" value="NADP_OxRdtase_dom"/>
</dbReference>
<dbReference type="PANTHER" id="PTHR43364:SF4">
    <property type="entry name" value="NAD(P)-LINKED OXIDOREDUCTASE SUPERFAMILY PROTEIN"/>
    <property type="match status" value="1"/>
</dbReference>
<name>A0A8H7UVV9_9FUNG</name>
<dbReference type="InterPro" id="IPR036812">
    <property type="entry name" value="NAD(P)_OxRdtase_dom_sf"/>
</dbReference>
<feature type="compositionally biased region" description="Polar residues" evidence="2">
    <location>
        <begin position="257"/>
        <end position="275"/>
    </location>
</feature>
<protein>
    <recommendedName>
        <fullName evidence="3">NADP-dependent oxidoreductase domain-containing protein</fullName>
    </recommendedName>
</protein>
<dbReference type="AlphaFoldDB" id="A0A8H7UVV9"/>
<feature type="region of interest" description="Disordered" evidence="2">
    <location>
        <begin position="246"/>
        <end position="275"/>
    </location>
</feature>
<comment type="caution">
    <text evidence="4">The sequence shown here is derived from an EMBL/GenBank/DDBJ whole genome shotgun (WGS) entry which is preliminary data.</text>
</comment>
<sequence length="345" mass="38719">MSSSTSTKEAPKMQYVRFGNTGMRVSRICLGCMSYGSPKWSPWVKDEAESIEAIKAAYNAGINFFDTADMYSNGQSEIILGKALKELNAPRGRVVIATKVYSPVYSNIEGFGFADLDKKFELVNGYGLSRKHIFDAVDASLKRLGVEYIDLYQIHRLDTETPMEEIMEALNDLVRSGKVRYIGASTMAAWQFQKLNSIAERRGWTTFVSMQNAYNLLNREEEKEMIPYCMDAGIAGIPYSPLAGGKITGKNRDTTRSKAFSPQNSPKTNAKQDSNDTIVERVEELAKKYDASNAQIALAWHYTKPYVVSPIVGVSKVEQLYNLIDAMDIKLTKEDVDYLEESYIN</sequence>
<dbReference type="GO" id="GO:0005829">
    <property type="term" value="C:cytosol"/>
    <property type="evidence" value="ECO:0007669"/>
    <property type="project" value="UniProtKB-ARBA"/>
</dbReference>
<dbReference type="InterPro" id="IPR050523">
    <property type="entry name" value="AKR_Detox_Biosynth"/>
</dbReference>
<evidence type="ECO:0000256" key="2">
    <source>
        <dbReference type="SAM" id="MobiDB-lite"/>
    </source>
</evidence>
<dbReference type="FunFam" id="3.20.20.100:FF:000004">
    <property type="entry name" value="Oxidoreductase, aldo/keto reductase"/>
    <property type="match status" value="1"/>
</dbReference>
<proteinExistence type="predicted"/>